<comment type="caution">
    <text evidence="16">The sequence shown here is derived from an EMBL/GenBank/DDBJ whole genome shotgun (WGS) entry which is preliminary data.</text>
</comment>
<evidence type="ECO:0000256" key="13">
    <source>
        <dbReference type="ARBA" id="ARBA00023136"/>
    </source>
</evidence>
<dbReference type="OrthoDB" id="2789670at2759"/>
<dbReference type="GO" id="GO:0005506">
    <property type="term" value="F:iron ion binding"/>
    <property type="evidence" value="ECO:0007669"/>
    <property type="project" value="InterPro"/>
</dbReference>
<evidence type="ECO:0000256" key="10">
    <source>
        <dbReference type="ARBA" id="ARBA00023002"/>
    </source>
</evidence>
<keyword evidence="12 15" id="KW-0503">Monooxygenase</keyword>
<keyword evidence="8" id="KW-0256">Endoplasmic reticulum</keyword>
<evidence type="ECO:0000256" key="3">
    <source>
        <dbReference type="ARBA" id="ARBA00004174"/>
    </source>
</evidence>
<comment type="similarity">
    <text evidence="5 15">Belongs to the cytochrome P450 family.</text>
</comment>
<evidence type="ECO:0000313" key="17">
    <source>
        <dbReference type="Proteomes" id="UP000466442"/>
    </source>
</evidence>
<evidence type="ECO:0000256" key="5">
    <source>
        <dbReference type="ARBA" id="ARBA00010617"/>
    </source>
</evidence>
<keyword evidence="7 14" id="KW-0479">Metal-binding</keyword>
<dbReference type="InterPro" id="IPR002403">
    <property type="entry name" value="Cyt_P450_E_grp-IV"/>
</dbReference>
<gene>
    <name evidence="16" type="ORF">GE061_006293</name>
</gene>
<evidence type="ECO:0000256" key="2">
    <source>
        <dbReference type="ARBA" id="ARBA00003690"/>
    </source>
</evidence>
<evidence type="ECO:0000256" key="14">
    <source>
        <dbReference type="PIRSR" id="PIRSR602403-1"/>
    </source>
</evidence>
<dbReference type="PRINTS" id="PR00465">
    <property type="entry name" value="EP450IV"/>
</dbReference>
<dbReference type="InterPro" id="IPR050476">
    <property type="entry name" value="Insect_CytP450_Detox"/>
</dbReference>
<evidence type="ECO:0000313" key="16">
    <source>
        <dbReference type="EMBL" id="KAF6199994.1"/>
    </source>
</evidence>
<proteinExistence type="inferred from homology"/>
<feature type="binding site" description="axial binding residue" evidence="14">
    <location>
        <position position="441"/>
    </location>
    <ligand>
        <name>heme</name>
        <dbReference type="ChEBI" id="CHEBI:30413"/>
    </ligand>
    <ligandPart>
        <name>Fe</name>
        <dbReference type="ChEBI" id="CHEBI:18248"/>
    </ligandPart>
</feature>
<dbReference type="PRINTS" id="PR00385">
    <property type="entry name" value="P450"/>
</dbReference>
<evidence type="ECO:0000256" key="9">
    <source>
        <dbReference type="ARBA" id="ARBA00022848"/>
    </source>
</evidence>
<dbReference type="InterPro" id="IPR036396">
    <property type="entry name" value="Cyt_P450_sf"/>
</dbReference>
<comment type="subcellular location">
    <subcellularLocation>
        <location evidence="4">Endoplasmic reticulum membrane</location>
        <topology evidence="4">Peripheral membrane protein</topology>
    </subcellularLocation>
    <subcellularLocation>
        <location evidence="3">Microsome membrane</location>
        <topology evidence="3">Peripheral membrane protein</topology>
    </subcellularLocation>
</comment>
<sequence length="500" mass="56994">MLIPQLLLALLLVGFLLWRWKVSYWQRRGVPCIQAKFPFGSIADIILMRKTIGEVYDEIYYDLKGGFGGIYRFWWPALFVRDPEMVKAVFVKEFNSFHDNDYYVDPKVDPILGLNPFNSKGDRWKYSRGIVTPSLTILKVKGMLPGIRSVCKQMSDYIATQSDEFLEGYDLMGKYTTDVVGCSAYGIEGNSFENPNSVLRQMSSRMFDGSLKGNIALLCALYFPALGKLLRFKILTEEVNQYFISVVREAVSQRKKDGSARDDFLQTLINANSASEERGEPPVYSEEEMAAHSMTFFLDGYETAALLLGFIMYELSLNSVPQEKLRKEVRKIGDSVEAFDLDVIHHMDYLDRVVMETLRKHPSGTSFSRLCTRDVVLKSGDGSEILVEEGTPVILPMYSLHNDPEYFPNPDRFDPERFTEDNRATRPQFCFFPFGGGPRSCPGNTFAMTMVKLAVITVLLRFKLEPKEIPVGKLELDPLNQFFHSAKHGLWVKYKPVDAL</sequence>
<dbReference type="PANTHER" id="PTHR24292:SF104">
    <property type="entry name" value="CYTOCHROME P450 308A1-RELATED"/>
    <property type="match status" value="1"/>
</dbReference>
<keyword evidence="6 14" id="KW-0349">Heme</keyword>
<evidence type="ECO:0000256" key="11">
    <source>
        <dbReference type="ARBA" id="ARBA00023004"/>
    </source>
</evidence>
<evidence type="ECO:0008006" key="18">
    <source>
        <dbReference type="Google" id="ProtNLM"/>
    </source>
</evidence>
<reference evidence="16" key="1">
    <citation type="journal article" date="2021" name="Mol. Ecol. Resour.">
        <title>Apolygus lucorum genome provides insights into omnivorousness and mesophyll feeding.</title>
        <authorList>
            <person name="Liu Y."/>
            <person name="Liu H."/>
            <person name="Wang H."/>
            <person name="Huang T."/>
            <person name="Liu B."/>
            <person name="Yang B."/>
            <person name="Yin L."/>
            <person name="Li B."/>
            <person name="Zhang Y."/>
            <person name="Zhang S."/>
            <person name="Jiang F."/>
            <person name="Zhang X."/>
            <person name="Ren Y."/>
            <person name="Wang B."/>
            <person name="Wang S."/>
            <person name="Lu Y."/>
            <person name="Wu K."/>
            <person name="Fan W."/>
            <person name="Wang G."/>
        </authorList>
    </citation>
    <scope>NUCLEOTIDE SEQUENCE</scope>
    <source>
        <strain evidence="16">12Hb</strain>
    </source>
</reference>
<dbReference type="GO" id="GO:0016705">
    <property type="term" value="F:oxidoreductase activity, acting on paired donors, with incorporation or reduction of molecular oxygen"/>
    <property type="evidence" value="ECO:0007669"/>
    <property type="project" value="InterPro"/>
</dbReference>
<dbReference type="PROSITE" id="PS00086">
    <property type="entry name" value="CYTOCHROME_P450"/>
    <property type="match status" value="1"/>
</dbReference>
<dbReference type="AlphaFoldDB" id="A0A6A4IUT8"/>
<dbReference type="Pfam" id="PF00067">
    <property type="entry name" value="p450"/>
    <property type="match status" value="1"/>
</dbReference>
<evidence type="ECO:0000256" key="1">
    <source>
        <dbReference type="ARBA" id="ARBA00001971"/>
    </source>
</evidence>
<evidence type="ECO:0000256" key="4">
    <source>
        <dbReference type="ARBA" id="ARBA00004406"/>
    </source>
</evidence>
<organism evidence="16 17">
    <name type="scientific">Apolygus lucorum</name>
    <name type="common">Small green plant bug</name>
    <name type="synonym">Lygocoris lucorum</name>
    <dbReference type="NCBI Taxonomy" id="248454"/>
    <lineage>
        <taxon>Eukaryota</taxon>
        <taxon>Metazoa</taxon>
        <taxon>Ecdysozoa</taxon>
        <taxon>Arthropoda</taxon>
        <taxon>Hexapoda</taxon>
        <taxon>Insecta</taxon>
        <taxon>Pterygota</taxon>
        <taxon>Neoptera</taxon>
        <taxon>Paraneoptera</taxon>
        <taxon>Hemiptera</taxon>
        <taxon>Heteroptera</taxon>
        <taxon>Panheteroptera</taxon>
        <taxon>Cimicomorpha</taxon>
        <taxon>Miridae</taxon>
        <taxon>Mirini</taxon>
        <taxon>Apolygus</taxon>
    </lineage>
</organism>
<dbReference type="EMBL" id="WIXP02000014">
    <property type="protein sequence ID" value="KAF6199994.1"/>
    <property type="molecule type" value="Genomic_DNA"/>
</dbReference>
<evidence type="ECO:0000256" key="8">
    <source>
        <dbReference type="ARBA" id="ARBA00022824"/>
    </source>
</evidence>
<name>A0A6A4IUT8_APOLU</name>
<keyword evidence="10 15" id="KW-0560">Oxidoreductase</keyword>
<keyword evidence="17" id="KW-1185">Reference proteome</keyword>
<dbReference type="SUPFAM" id="SSF48264">
    <property type="entry name" value="Cytochrome P450"/>
    <property type="match status" value="1"/>
</dbReference>
<keyword evidence="9" id="KW-0492">Microsome</keyword>
<dbReference type="GO" id="GO:0005789">
    <property type="term" value="C:endoplasmic reticulum membrane"/>
    <property type="evidence" value="ECO:0007669"/>
    <property type="project" value="UniProtKB-SubCell"/>
</dbReference>
<dbReference type="GO" id="GO:0020037">
    <property type="term" value="F:heme binding"/>
    <property type="evidence" value="ECO:0007669"/>
    <property type="project" value="InterPro"/>
</dbReference>
<dbReference type="CDD" id="cd11056">
    <property type="entry name" value="CYP6-like"/>
    <property type="match status" value="1"/>
</dbReference>
<keyword evidence="13" id="KW-0472">Membrane</keyword>
<comment type="cofactor">
    <cofactor evidence="1 14">
        <name>heme</name>
        <dbReference type="ChEBI" id="CHEBI:30413"/>
    </cofactor>
</comment>
<dbReference type="Proteomes" id="UP000466442">
    <property type="component" value="Unassembled WGS sequence"/>
</dbReference>
<evidence type="ECO:0000256" key="6">
    <source>
        <dbReference type="ARBA" id="ARBA00022617"/>
    </source>
</evidence>
<evidence type="ECO:0000256" key="12">
    <source>
        <dbReference type="ARBA" id="ARBA00023033"/>
    </source>
</evidence>
<comment type="function">
    <text evidence="2">May be involved in the metabolism of insect hormones and in the breakdown of synthetic insecticides.</text>
</comment>
<protein>
    <recommendedName>
        <fullName evidence="18">Cytochrome P450</fullName>
    </recommendedName>
</protein>
<dbReference type="InterPro" id="IPR001128">
    <property type="entry name" value="Cyt_P450"/>
</dbReference>
<accession>A0A6A4IUT8</accession>
<dbReference type="PANTHER" id="PTHR24292">
    <property type="entry name" value="CYTOCHROME P450"/>
    <property type="match status" value="1"/>
</dbReference>
<keyword evidence="11 14" id="KW-0408">Iron</keyword>
<evidence type="ECO:0000256" key="7">
    <source>
        <dbReference type="ARBA" id="ARBA00022723"/>
    </source>
</evidence>
<dbReference type="InterPro" id="IPR017972">
    <property type="entry name" value="Cyt_P450_CS"/>
</dbReference>
<dbReference type="Gene3D" id="1.10.630.10">
    <property type="entry name" value="Cytochrome P450"/>
    <property type="match status" value="1"/>
</dbReference>
<dbReference type="GO" id="GO:0004497">
    <property type="term" value="F:monooxygenase activity"/>
    <property type="evidence" value="ECO:0007669"/>
    <property type="project" value="UniProtKB-KW"/>
</dbReference>
<dbReference type="FunFam" id="1.10.630.10:FF:000042">
    <property type="entry name" value="Cytochrome P450"/>
    <property type="match status" value="1"/>
</dbReference>
<evidence type="ECO:0000256" key="15">
    <source>
        <dbReference type="RuleBase" id="RU000461"/>
    </source>
</evidence>